<dbReference type="InterPro" id="IPR001764">
    <property type="entry name" value="Glyco_hydro_3_N"/>
</dbReference>
<dbReference type="GO" id="GO:0004553">
    <property type="term" value="F:hydrolase activity, hydrolyzing O-glycosyl compounds"/>
    <property type="evidence" value="ECO:0007669"/>
    <property type="project" value="InterPro"/>
</dbReference>
<reference evidence="5" key="2">
    <citation type="journal article" date="2021" name="PeerJ">
        <title>Extensive microbial diversity within the chicken gut microbiome revealed by metagenomics and culture.</title>
        <authorList>
            <person name="Gilroy R."/>
            <person name="Ravi A."/>
            <person name="Getino M."/>
            <person name="Pursley I."/>
            <person name="Horton D.L."/>
            <person name="Alikhan N.F."/>
            <person name="Baker D."/>
            <person name="Gharbi K."/>
            <person name="Hall N."/>
            <person name="Watson M."/>
            <person name="Adriaenssens E.M."/>
            <person name="Foster-Nyarko E."/>
            <person name="Jarju S."/>
            <person name="Secka A."/>
            <person name="Antonio M."/>
            <person name="Oren A."/>
            <person name="Chaudhuri R.R."/>
            <person name="La Ragione R."/>
            <person name="Hildebrand F."/>
            <person name="Pallen M.J."/>
        </authorList>
    </citation>
    <scope>NUCLEOTIDE SEQUENCE</scope>
    <source>
        <strain evidence="5">CHK154-7741</strain>
    </source>
</reference>
<dbReference type="SUPFAM" id="SSF51445">
    <property type="entry name" value="(Trans)glycosidases"/>
    <property type="match status" value="1"/>
</dbReference>
<dbReference type="InterPro" id="IPR050226">
    <property type="entry name" value="NagZ_Beta-hexosaminidase"/>
</dbReference>
<feature type="domain" description="Glycoside hydrolase family 3 N-terminal" evidence="4">
    <location>
        <begin position="5"/>
        <end position="324"/>
    </location>
</feature>
<organism evidence="5 6">
    <name type="scientific">Candidatus Limenecus avicola</name>
    <dbReference type="NCBI Taxonomy" id="2840847"/>
    <lineage>
        <taxon>Bacteria</taxon>
        <taxon>Bacillati</taxon>
        <taxon>Bacillota</taxon>
        <taxon>Clostridia</taxon>
        <taxon>Eubacteriales</taxon>
        <taxon>Clostridiaceae</taxon>
        <taxon>Clostridiaceae incertae sedis</taxon>
        <taxon>Candidatus Limenecus</taxon>
    </lineage>
</organism>
<dbReference type="GO" id="GO:0009254">
    <property type="term" value="P:peptidoglycan turnover"/>
    <property type="evidence" value="ECO:0007669"/>
    <property type="project" value="TreeGrafter"/>
</dbReference>
<evidence type="ECO:0000313" key="5">
    <source>
        <dbReference type="EMBL" id="HIU91800.1"/>
    </source>
</evidence>
<dbReference type="InterPro" id="IPR017853">
    <property type="entry name" value="GH"/>
</dbReference>
<evidence type="ECO:0000256" key="3">
    <source>
        <dbReference type="ARBA" id="ARBA00023295"/>
    </source>
</evidence>
<evidence type="ECO:0000259" key="4">
    <source>
        <dbReference type="Pfam" id="PF00933"/>
    </source>
</evidence>
<dbReference type="InterPro" id="IPR036962">
    <property type="entry name" value="Glyco_hydro_3_N_sf"/>
</dbReference>
<keyword evidence="2 5" id="KW-0378">Hydrolase</keyword>
<dbReference type="Proteomes" id="UP000886748">
    <property type="component" value="Unassembled WGS sequence"/>
</dbReference>
<dbReference type="Pfam" id="PF00933">
    <property type="entry name" value="Glyco_hydro_3"/>
    <property type="match status" value="1"/>
</dbReference>
<dbReference type="Gene3D" id="3.20.20.300">
    <property type="entry name" value="Glycoside hydrolase, family 3, N-terminal domain"/>
    <property type="match status" value="1"/>
</dbReference>
<sequence length="331" mass="37213">MENLTLEQKVYQMFILGYEGENPHANPEFINALKSGLGGVIFFTQNICDKERFKAAVHMIKEDALFAPFLSIDQEGGRVERTLNLYGGPHYLSARNAAKQGEKTVEQQVQWISQELTYLGLNMNFAPVLDVDTNSNNPIIADRAYSNDPDEVIKFGSIAARTYTKNGIIPVGKHFPGHGETSTDSHKEMPEVNLSIEEMENVHIKPFKQLLNELPAIMVAHVHYSAFNKEKIPASISPEVIDGYLRNTLKYKGIVISDDMVMGGIRRFTPFEACKRAINAGVNMFIYRNTDESVIELIAKLIEAVKNGEIPEEKIDKSFEYIKTLKNVAKL</sequence>
<proteinExistence type="inferred from homology"/>
<accession>A0A9D1MYJ3</accession>
<evidence type="ECO:0000256" key="1">
    <source>
        <dbReference type="ARBA" id="ARBA00005336"/>
    </source>
</evidence>
<keyword evidence="3" id="KW-0326">Glycosidase</keyword>
<comment type="similarity">
    <text evidence="1">Belongs to the glycosyl hydrolase 3 family.</text>
</comment>
<evidence type="ECO:0000256" key="2">
    <source>
        <dbReference type="ARBA" id="ARBA00022801"/>
    </source>
</evidence>
<dbReference type="PANTHER" id="PTHR30480:SF16">
    <property type="entry name" value="GLYCOSIDE HYDROLASE FAMILY 3 DOMAIN PROTEIN"/>
    <property type="match status" value="1"/>
</dbReference>
<evidence type="ECO:0000313" key="6">
    <source>
        <dbReference type="Proteomes" id="UP000886748"/>
    </source>
</evidence>
<comment type="caution">
    <text evidence="5">The sequence shown here is derived from an EMBL/GenBank/DDBJ whole genome shotgun (WGS) entry which is preliminary data.</text>
</comment>
<dbReference type="AlphaFoldDB" id="A0A9D1MYJ3"/>
<dbReference type="GO" id="GO:0005975">
    <property type="term" value="P:carbohydrate metabolic process"/>
    <property type="evidence" value="ECO:0007669"/>
    <property type="project" value="InterPro"/>
</dbReference>
<name>A0A9D1MYJ3_9CLOT</name>
<dbReference type="EMBL" id="DVOD01000013">
    <property type="protein sequence ID" value="HIU91800.1"/>
    <property type="molecule type" value="Genomic_DNA"/>
</dbReference>
<dbReference type="PANTHER" id="PTHR30480">
    <property type="entry name" value="BETA-HEXOSAMINIDASE-RELATED"/>
    <property type="match status" value="1"/>
</dbReference>
<reference evidence="5" key="1">
    <citation type="submission" date="2020-10" db="EMBL/GenBank/DDBJ databases">
        <authorList>
            <person name="Gilroy R."/>
        </authorList>
    </citation>
    <scope>NUCLEOTIDE SEQUENCE</scope>
    <source>
        <strain evidence="5">CHK154-7741</strain>
    </source>
</reference>
<protein>
    <submittedName>
        <fullName evidence="5">Glycoside hydrolase family 3 protein</fullName>
    </submittedName>
</protein>
<gene>
    <name evidence="5" type="ORF">IAD26_01555</name>
</gene>